<evidence type="ECO:0000259" key="1">
    <source>
        <dbReference type="PROSITE" id="PS51186"/>
    </source>
</evidence>
<dbReference type="InterPro" id="IPR016181">
    <property type="entry name" value="Acyl_CoA_acyltransferase"/>
</dbReference>
<dbReference type="EMBL" id="CADCTC010000171">
    <property type="protein sequence ID" value="CAA9268737.1"/>
    <property type="molecule type" value="Genomic_DNA"/>
</dbReference>
<dbReference type="InterPro" id="IPR000182">
    <property type="entry name" value="GNAT_dom"/>
</dbReference>
<gene>
    <name evidence="2" type="ORF">AVDCRST_MAG77-3064</name>
</gene>
<dbReference type="AlphaFoldDB" id="A0A6J4J5T0"/>
<protein>
    <recommendedName>
        <fullName evidence="1">N-acetyltransferase domain-containing protein</fullName>
    </recommendedName>
</protein>
<reference evidence="2" key="1">
    <citation type="submission" date="2020-02" db="EMBL/GenBank/DDBJ databases">
        <authorList>
            <person name="Meier V. D."/>
        </authorList>
    </citation>
    <scope>NUCLEOTIDE SEQUENCE</scope>
    <source>
        <strain evidence="2">AVDCRST_MAG77</strain>
    </source>
</reference>
<proteinExistence type="predicted"/>
<organism evidence="2">
    <name type="scientific">uncultured Chloroflexota bacterium</name>
    <dbReference type="NCBI Taxonomy" id="166587"/>
    <lineage>
        <taxon>Bacteria</taxon>
        <taxon>Bacillati</taxon>
        <taxon>Chloroflexota</taxon>
        <taxon>environmental samples</taxon>
    </lineage>
</organism>
<dbReference type="PROSITE" id="PS51186">
    <property type="entry name" value="GNAT"/>
    <property type="match status" value="1"/>
</dbReference>
<accession>A0A6J4J5T0</accession>
<sequence length="239" mass="25842">MSEELVIRGLPDGKTMLELCGGGEQLSHVVIRPMTLRYAAAVVRAVYIGGVETREAWRGRGFARRLITAALDRERAGDAAVALLYGIGDFYHRFGYATLGAEHGLALRHPEQGAVLPAGWRVRAAREDDLPAIRRLYDAEAVSAVMRKVRQPDDPAWAQLAALLRGEREGDACRVVQGPDGNVVAYAWLGRGCWTVDHAQERYWPQDLFIGEAVAAGHAAADAVLAACRMWGGGGGRAA</sequence>
<dbReference type="SUPFAM" id="SSF55729">
    <property type="entry name" value="Acyl-CoA N-acyltransferases (Nat)"/>
    <property type="match status" value="1"/>
</dbReference>
<dbReference type="Gene3D" id="3.40.630.30">
    <property type="match status" value="2"/>
</dbReference>
<name>A0A6J4J5T0_9CHLR</name>
<feature type="domain" description="N-acetyltransferase" evidence="1">
    <location>
        <begin position="1"/>
        <end position="123"/>
    </location>
</feature>
<dbReference type="GO" id="GO:0016747">
    <property type="term" value="F:acyltransferase activity, transferring groups other than amino-acyl groups"/>
    <property type="evidence" value="ECO:0007669"/>
    <property type="project" value="InterPro"/>
</dbReference>
<evidence type="ECO:0000313" key="2">
    <source>
        <dbReference type="EMBL" id="CAA9268737.1"/>
    </source>
</evidence>
<dbReference type="Pfam" id="PF13527">
    <property type="entry name" value="Acetyltransf_9"/>
    <property type="match status" value="1"/>
</dbReference>